<name>A0A2I0WDR7_9ASPA</name>
<dbReference type="Pfam" id="PF06972">
    <property type="entry name" value="GIP1_N"/>
    <property type="match status" value="1"/>
</dbReference>
<keyword evidence="4" id="KW-1185">Reference proteome</keyword>
<gene>
    <name evidence="3" type="ORF">MA16_Dca011952</name>
</gene>
<sequence>MVSGTRLEGGGGQVIPVRIRKTIQSIKEIVGNHSDADIYAVLKETNMDPNETAQKLLNQDPFHEVKRKRDKKKEFTGYKLAVDPRKHTESIHWEKSNKPMHLNAPRGGLAGSYVPDARINKQFRIVRDNRLNQTFNKDAKSDSLQHSPRNEHVNSNISERRSTRIVNDQKLLNSCILDGQGISQNMNASCSHGLDHEKNLSRASRSRDLPLQEIMIIPQSTNLEPERAVVNSSALNSSSVSVNSVIGVYSSSSDPVHVPSVASRSAGSVGAIRREVGAVGVKKQSSDVQPTTSEVSNHSQSVILGGTVILSTTESLQDSASNIKKSQVNTQDSASNIKKSQVNQVSNSNTVMPTTSNRRGVQNNSKQHLQIFNHQRASQPNMEWKPKSQKLKNDSSSTLETFSVLESSTDNAFSSSLVNAIDLTDKLSNVNIRGEQHVIIPQHLRVPEAECTKFTFGSFGEGPVSSPGFLSTQQTIGSVEQPEVTTSVSNSAFVPVGPNNGTSVEVGHLVDCQAGTSRSTSSASAEELERPPSGNNQPLNSQSIESYADIGLVQSHSPPFNSQQSQRIQETPTMPSFLQPYDTETSYVTPFFQTSMDDNIRGQSLASQPEILNLHSANSNPLAPTAITQQQQQQQQALTQIYPQVHIPHYPNFMPYRHILSPVYVPPMALPSYSSNPAYAHPSTGNSYLMMTGGSSHLPTGGMKYAPSQYKPLPAGSPSAYGNYSSPATFAIGTPSPIGGATGLEDMMRIKYKDNNLYVPNQQAEPSDMWMQTPRELPSLQSMPYYNLSGHTAHPPAFVSAHAAAAAASGHASFNAVAATAQPSPLQYPGMYHQPQPASIAAPHHLVHQQVPPSVGLAAGGPQVGAFQQSQLGRLNWTTNF</sequence>
<reference evidence="3 4" key="2">
    <citation type="journal article" date="2017" name="Nature">
        <title>The Apostasia genome and the evolution of orchids.</title>
        <authorList>
            <person name="Zhang G.Q."/>
            <person name="Liu K.W."/>
            <person name="Li Z."/>
            <person name="Lohaus R."/>
            <person name="Hsiao Y.Y."/>
            <person name="Niu S.C."/>
            <person name="Wang J.Y."/>
            <person name="Lin Y.C."/>
            <person name="Xu Q."/>
            <person name="Chen L.J."/>
            <person name="Yoshida K."/>
            <person name="Fujiwara S."/>
            <person name="Wang Z.W."/>
            <person name="Zhang Y.Q."/>
            <person name="Mitsuda N."/>
            <person name="Wang M."/>
            <person name="Liu G.H."/>
            <person name="Pecoraro L."/>
            <person name="Huang H.X."/>
            <person name="Xiao X.J."/>
            <person name="Lin M."/>
            <person name="Wu X.Y."/>
            <person name="Wu W.L."/>
            <person name="Chen Y.Y."/>
            <person name="Chang S.B."/>
            <person name="Sakamoto S."/>
            <person name="Ohme-Takagi M."/>
            <person name="Yagi M."/>
            <person name="Zeng S.J."/>
            <person name="Shen C.Y."/>
            <person name="Yeh C.M."/>
            <person name="Luo Y.B."/>
            <person name="Tsai W.C."/>
            <person name="Van de Peer Y."/>
            <person name="Liu Z.J."/>
        </authorList>
    </citation>
    <scope>NUCLEOTIDE SEQUENCE [LARGE SCALE GENOMIC DNA]</scope>
    <source>
        <tissue evidence="3">The whole plant</tissue>
    </source>
</reference>
<dbReference type="STRING" id="906689.A0A2I0WDR7"/>
<dbReference type="OrthoDB" id="657470at2759"/>
<dbReference type="InterPro" id="IPR009719">
    <property type="entry name" value="GIP1_N"/>
</dbReference>
<dbReference type="InterPro" id="IPR009060">
    <property type="entry name" value="UBA-like_sf"/>
</dbReference>
<reference evidence="3 4" key="1">
    <citation type="journal article" date="2016" name="Sci. Rep.">
        <title>The Dendrobium catenatum Lindl. genome sequence provides insights into polysaccharide synthase, floral development and adaptive evolution.</title>
        <authorList>
            <person name="Zhang G.Q."/>
            <person name="Xu Q."/>
            <person name="Bian C."/>
            <person name="Tsai W.C."/>
            <person name="Yeh C.M."/>
            <person name="Liu K.W."/>
            <person name="Yoshida K."/>
            <person name="Zhang L.S."/>
            <person name="Chang S.B."/>
            <person name="Chen F."/>
            <person name="Shi Y."/>
            <person name="Su Y.Y."/>
            <person name="Zhang Y.Q."/>
            <person name="Chen L.J."/>
            <person name="Yin Y."/>
            <person name="Lin M."/>
            <person name="Huang H."/>
            <person name="Deng H."/>
            <person name="Wang Z.W."/>
            <person name="Zhu S.L."/>
            <person name="Zhao X."/>
            <person name="Deng C."/>
            <person name="Niu S.C."/>
            <person name="Huang J."/>
            <person name="Wang M."/>
            <person name="Liu G.H."/>
            <person name="Yang H.J."/>
            <person name="Xiao X.J."/>
            <person name="Hsiao Y.Y."/>
            <person name="Wu W.L."/>
            <person name="Chen Y.Y."/>
            <person name="Mitsuda N."/>
            <person name="Ohme-Takagi M."/>
            <person name="Luo Y.B."/>
            <person name="Van de Peer Y."/>
            <person name="Liu Z.J."/>
        </authorList>
    </citation>
    <scope>NUCLEOTIDE SEQUENCE [LARGE SCALE GENOMIC DNA]</scope>
    <source>
        <tissue evidence="3">The whole plant</tissue>
    </source>
</reference>
<evidence type="ECO:0000259" key="2">
    <source>
        <dbReference type="Pfam" id="PF06972"/>
    </source>
</evidence>
<evidence type="ECO:0000256" key="1">
    <source>
        <dbReference type="SAM" id="MobiDB-lite"/>
    </source>
</evidence>
<organism evidence="3 4">
    <name type="scientific">Dendrobium catenatum</name>
    <dbReference type="NCBI Taxonomy" id="906689"/>
    <lineage>
        <taxon>Eukaryota</taxon>
        <taxon>Viridiplantae</taxon>
        <taxon>Streptophyta</taxon>
        <taxon>Embryophyta</taxon>
        <taxon>Tracheophyta</taxon>
        <taxon>Spermatophyta</taxon>
        <taxon>Magnoliopsida</taxon>
        <taxon>Liliopsida</taxon>
        <taxon>Asparagales</taxon>
        <taxon>Orchidaceae</taxon>
        <taxon>Epidendroideae</taxon>
        <taxon>Malaxideae</taxon>
        <taxon>Dendrobiinae</taxon>
        <taxon>Dendrobium</taxon>
    </lineage>
</organism>
<dbReference type="AlphaFoldDB" id="A0A2I0WDR7"/>
<dbReference type="SUPFAM" id="SSF46934">
    <property type="entry name" value="UBA-like"/>
    <property type="match status" value="1"/>
</dbReference>
<feature type="domain" description="GBF-interacting protein 1 N-terminal" evidence="2">
    <location>
        <begin position="15"/>
        <end position="74"/>
    </location>
</feature>
<feature type="region of interest" description="Disordered" evidence="1">
    <location>
        <begin position="321"/>
        <end position="362"/>
    </location>
</feature>
<feature type="compositionally biased region" description="Low complexity" evidence="1">
    <location>
        <begin position="516"/>
        <end position="525"/>
    </location>
</feature>
<accession>A0A2I0WDR7</accession>
<dbReference type="EMBL" id="KZ502719">
    <property type="protein sequence ID" value="PKU73806.1"/>
    <property type="molecule type" value="Genomic_DNA"/>
</dbReference>
<proteinExistence type="predicted"/>
<feature type="region of interest" description="Disordered" evidence="1">
    <location>
        <begin position="374"/>
        <end position="395"/>
    </location>
</feature>
<dbReference type="PANTHER" id="PTHR47070">
    <property type="entry name" value="HYDROXYPROLINE-RICH GLYCOPROTEIN-LIKE"/>
    <property type="match status" value="1"/>
</dbReference>
<evidence type="ECO:0000313" key="3">
    <source>
        <dbReference type="EMBL" id="PKU73806.1"/>
    </source>
</evidence>
<feature type="region of interest" description="Disordered" evidence="1">
    <location>
        <begin position="515"/>
        <end position="541"/>
    </location>
</feature>
<dbReference type="Proteomes" id="UP000233837">
    <property type="component" value="Unassembled WGS sequence"/>
</dbReference>
<dbReference type="PANTHER" id="PTHR47070:SF2">
    <property type="entry name" value="OS06G0206100 PROTEIN"/>
    <property type="match status" value="1"/>
</dbReference>
<protein>
    <recommendedName>
        <fullName evidence="2">GBF-interacting protein 1 N-terminal domain-containing protein</fullName>
    </recommendedName>
</protein>
<evidence type="ECO:0000313" key="4">
    <source>
        <dbReference type="Proteomes" id="UP000233837"/>
    </source>
</evidence>